<feature type="active site" description="Proton donor" evidence="4">
    <location>
        <position position="222"/>
    </location>
</feature>
<evidence type="ECO:0000256" key="4">
    <source>
        <dbReference type="PIRSR" id="PIRSR606710-1"/>
    </source>
</evidence>
<reference evidence="9 10" key="1">
    <citation type="submission" date="2018-04" db="EMBL/GenBank/DDBJ databases">
        <title>Pedobacter chongqingensis sp. nov., isolated from a rottenly hemp rope.</title>
        <authorList>
            <person name="Cai Y."/>
        </authorList>
    </citation>
    <scope>NUCLEOTIDE SEQUENCE [LARGE SCALE GENOMIC DNA]</scope>
    <source>
        <strain evidence="9 10">FJ4-8</strain>
    </source>
</reference>
<dbReference type="InterPro" id="IPR051795">
    <property type="entry name" value="Glycosyl_Hydrlase_43"/>
</dbReference>
<keyword evidence="3 6" id="KW-0326">Glycosidase</keyword>
<dbReference type="InterPro" id="IPR041542">
    <property type="entry name" value="GH43_C2"/>
</dbReference>
<dbReference type="Proteomes" id="UP000245647">
    <property type="component" value="Unassembled WGS sequence"/>
</dbReference>
<keyword evidence="2 6" id="KW-0378">Hydrolase</keyword>
<dbReference type="Gene3D" id="2.115.10.20">
    <property type="entry name" value="Glycosyl hydrolase domain, family 43"/>
    <property type="match status" value="1"/>
</dbReference>
<dbReference type="EMBL" id="QEAS01000001">
    <property type="protein sequence ID" value="PWG82304.1"/>
    <property type="molecule type" value="Genomic_DNA"/>
</dbReference>
<name>A0A2U2PLY8_9SPHI</name>
<evidence type="ECO:0000256" key="7">
    <source>
        <dbReference type="SAM" id="SignalP"/>
    </source>
</evidence>
<feature type="active site" description="Proton acceptor" evidence="4">
    <location>
        <position position="56"/>
    </location>
</feature>
<dbReference type="InterPro" id="IPR023296">
    <property type="entry name" value="Glyco_hydro_beta-prop_sf"/>
</dbReference>
<dbReference type="CDD" id="cd09001">
    <property type="entry name" value="GH43_FsAxh1-like"/>
    <property type="match status" value="1"/>
</dbReference>
<dbReference type="Gene3D" id="2.60.120.200">
    <property type="match status" value="1"/>
</dbReference>
<keyword evidence="7" id="KW-0732">Signal</keyword>
<keyword evidence="10" id="KW-1185">Reference proteome</keyword>
<dbReference type="Pfam" id="PF17851">
    <property type="entry name" value="GH43_C2"/>
    <property type="match status" value="1"/>
</dbReference>
<evidence type="ECO:0000313" key="9">
    <source>
        <dbReference type="EMBL" id="PWG82304.1"/>
    </source>
</evidence>
<dbReference type="InterPro" id="IPR013320">
    <property type="entry name" value="ConA-like_dom_sf"/>
</dbReference>
<dbReference type="RefSeq" id="WP_109413723.1">
    <property type="nucleotide sequence ID" value="NZ_QEAS01000001.1"/>
</dbReference>
<dbReference type="SUPFAM" id="SSF75005">
    <property type="entry name" value="Arabinanase/levansucrase/invertase"/>
    <property type="match status" value="1"/>
</dbReference>
<evidence type="ECO:0000256" key="6">
    <source>
        <dbReference type="RuleBase" id="RU361187"/>
    </source>
</evidence>
<feature type="signal peptide" evidence="7">
    <location>
        <begin position="1"/>
        <end position="19"/>
    </location>
</feature>
<feature type="chain" id="PRO_5015533519" evidence="7">
    <location>
        <begin position="20"/>
        <end position="550"/>
    </location>
</feature>
<feature type="domain" description="Beta-xylosidase C-terminal Concanavalin A-like" evidence="8">
    <location>
        <begin position="350"/>
        <end position="546"/>
    </location>
</feature>
<dbReference type="InterPro" id="IPR006710">
    <property type="entry name" value="Glyco_hydro_43"/>
</dbReference>
<dbReference type="SUPFAM" id="SSF49899">
    <property type="entry name" value="Concanavalin A-like lectins/glucanases"/>
    <property type="match status" value="1"/>
</dbReference>
<organism evidence="9 10">
    <name type="scientific">Pararcticibacter amylolyticus</name>
    <dbReference type="NCBI Taxonomy" id="2173175"/>
    <lineage>
        <taxon>Bacteria</taxon>
        <taxon>Pseudomonadati</taxon>
        <taxon>Bacteroidota</taxon>
        <taxon>Sphingobacteriia</taxon>
        <taxon>Sphingobacteriales</taxon>
        <taxon>Sphingobacteriaceae</taxon>
        <taxon>Pararcticibacter</taxon>
    </lineage>
</organism>
<comment type="similarity">
    <text evidence="1 6">Belongs to the glycosyl hydrolase 43 family.</text>
</comment>
<evidence type="ECO:0000256" key="1">
    <source>
        <dbReference type="ARBA" id="ARBA00009865"/>
    </source>
</evidence>
<dbReference type="Pfam" id="PF04616">
    <property type="entry name" value="Glyco_hydro_43"/>
    <property type="match status" value="1"/>
</dbReference>
<accession>A0A2U2PLY8</accession>
<dbReference type="PANTHER" id="PTHR42812">
    <property type="entry name" value="BETA-XYLOSIDASE"/>
    <property type="match status" value="1"/>
</dbReference>
<dbReference type="GO" id="GO:0005975">
    <property type="term" value="P:carbohydrate metabolic process"/>
    <property type="evidence" value="ECO:0007669"/>
    <property type="project" value="InterPro"/>
</dbReference>
<evidence type="ECO:0000313" key="10">
    <source>
        <dbReference type="Proteomes" id="UP000245647"/>
    </source>
</evidence>
<sequence>MKQLSICISLFFLGVSAFAQQNRIKTGEDKLASKVWVADLGNGNYKNPVLNADYSDPDAVRVGDDFYMVASSFDAVPGLPILHSKDLVNWTILTHALKRQPPFDVFEKTQHGNGVWAPSIRYHNNEFYIYYPDPDFGIYLTKAKKAEGPWSDPLLVEAGKGLIDPCPLWDEDGKVYLVYAYAGSRAGIKSVIAVKQLNEDGSKTLDEGVIVYDGHQSDPTIEGPKFYKRNGYYYIFAPAGGVSTGWQLVLRSKNIYGPYERKVVMDQGKSPVNGPHQGAWVDTPGGEDWFLHFQDKEAYGRVVHLQPMKWVKDWPVIGIDKDGDGKGEPVLTYRKPNVSKSYPAATPAESDEFNDLRPGLQWQWQANPLATWSFMAPISGTLKLYTHQVPNGAKNLWDVPNILMQKFPADEFMATTKVTFSPNPKLENERTGLVVMGLSYAGISIRSKKDGLYLVHGVSNNAEKGNPEKETIITKLASGEVYLRVTVRNGAKCQFSYSTDNKKYINTGDVFPATPGKWIGAKLGIYATRETQINDSGWADYDWFRIDAVW</sequence>
<feature type="site" description="Important for catalytic activity, responsible for pKa modulation of the active site Glu and correct orientation of both the proton donor and substrate" evidence="5">
    <location>
        <position position="164"/>
    </location>
</feature>
<evidence type="ECO:0000256" key="2">
    <source>
        <dbReference type="ARBA" id="ARBA00022801"/>
    </source>
</evidence>
<dbReference type="OrthoDB" id="9801455at2"/>
<evidence type="ECO:0000256" key="5">
    <source>
        <dbReference type="PIRSR" id="PIRSR606710-2"/>
    </source>
</evidence>
<evidence type="ECO:0000256" key="3">
    <source>
        <dbReference type="ARBA" id="ARBA00023295"/>
    </source>
</evidence>
<evidence type="ECO:0000259" key="8">
    <source>
        <dbReference type="Pfam" id="PF17851"/>
    </source>
</evidence>
<protein>
    <submittedName>
        <fullName evidence="9">Glycoside hydrolase</fullName>
    </submittedName>
</protein>
<dbReference type="PANTHER" id="PTHR42812:SF12">
    <property type="entry name" value="BETA-XYLOSIDASE-RELATED"/>
    <property type="match status" value="1"/>
</dbReference>
<gene>
    <name evidence="9" type="ORF">DDR33_00040</name>
</gene>
<proteinExistence type="inferred from homology"/>
<dbReference type="GO" id="GO:0004553">
    <property type="term" value="F:hydrolase activity, hydrolyzing O-glycosyl compounds"/>
    <property type="evidence" value="ECO:0007669"/>
    <property type="project" value="InterPro"/>
</dbReference>
<comment type="caution">
    <text evidence="9">The sequence shown here is derived from an EMBL/GenBank/DDBJ whole genome shotgun (WGS) entry which is preliminary data.</text>
</comment>
<dbReference type="AlphaFoldDB" id="A0A2U2PLY8"/>